<dbReference type="InterPro" id="IPR036812">
    <property type="entry name" value="NAD(P)_OxRdtase_dom_sf"/>
</dbReference>
<dbReference type="KEGG" id="oyw:OdinLCB4_002930"/>
<evidence type="ECO:0000259" key="1">
    <source>
        <dbReference type="PROSITE" id="PS51379"/>
    </source>
</evidence>
<dbReference type="InterPro" id="IPR017896">
    <property type="entry name" value="4Fe4S_Fe-S-bd"/>
</dbReference>
<dbReference type="PROSITE" id="PS51379">
    <property type="entry name" value="4FE4S_FER_2"/>
    <property type="match status" value="1"/>
</dbReference>
<dbReference type="Proteomes" id="UP000186851">
    <property type="component" value="Chromosome"/>
</dbReference>
<dbReference type="SUPFAM" id="SSF46548">
    <property type="entry name" value="alpha-helical ferredoxin"/>
    <property type="match status" value="1"/>
</dbReference>
<dbReference type="Pfam" id="PF00248">
    <property type="entry name" value="Aldo_ket_red"/>
    <property type="match status" value="1"/>
</dbReference>
<proteinExistence type="predicted"/>
<protein>
    <submittedName>
        <fullName evidence="2">Aldo/keto reductase</fullName>
    </submittedName>
</protein>
<name>A0AAF0IBM2_ODILC</name>
<organism evidence="2 3">
    <name type="scientific">Odinarchaeota yellowstonii (strain LCB_4)</name>
    <dbReference type="NCBI Taxonomy" id="1841599"/>
    <lineage>
        <taxon>Archaea</taxon>
        <taxon>Promethearchaeati</taxon>
        <taxon>Candidatus Odinarchaeota</taxon>
        <taxon>Candidatus Odinarchaeia</taxon>
        <taxon>Candidatus Odinarchaeales</taxon>
        <taxon>Candidatus Odinarchaeaceae</taxon>
        <taxon>Candidatus Odinarchaeum</taxon>
    </lineage>
</organism>
<dbReference type="PANTHER" id="PTHR43312:SF1">
    <property type="entry name" value="NADP-DEPENDENT OXIDOREDUCTASE DOMAIN-CONTAINING PROTEIN"/>
    <property type="match status" value="1"/>
</dbReference>
<dbReference type="PANTHER" id="PTHR43312">
    <property type="entry name" value="D-THREO-ALDOSE 1-DEHYDROGENASE"/>
    <property type="match status" value="1"/>
</dbReference>
<reference evidence="2" key="1">
    <citation type="journal article" date="2017" name="Nature">
        <title>Asgard archaea illuminate the origin of eukaryotic cellular complexity.</title>
        <authorList>
            <person name="Zaremba-Niedzwiedzka K."/>
            <person name="Caceres E.F."/>
            <person name="Saw J.H."/>
            <person name="Backstrom D."/>
            <person name="Juzokaite L."/>
            <person name="Vancaester E."/>
            <person name="Seitz K.W."/>
            <person name="Anantharaman K."/>
            <person name="Starnawski P."/>
            <person name="Kjeldsen K.U."/>
            <person name="Scott M.B."/>
            <person name="Nunoura T."/>
            <person name="Banfield J.F."/>
            <person name="Schramm A."/>
            <person name="Baker B.J."/>
            <person name="Spang A."/>
            <person name="Ettema T.J.G."/>
        </authorList>
    </citation>
    <scope>NUCLEOTIDE SEQUENCE</scope>
    <source>
        <strain evidence="2">LCB_4</strain>
    </source>
</reference>
<dbReference type="InterPro" id="IPR017900">
    <property type="entry name" value="4Fe4S_Fe_S_CS"/>
</dbReference>
<gene>
    <name evidence="2" type="ORF">OdinLCB4_002930</name>
</gene>
<dbReference type="SUPFAM" id="SSF51430">
    <property type="entry name" value="NAD(P)-linked oxidoreductase"/>
    <property type="match status" value="1"/>
</dbReference>
<dbReference type="AlphaFoldDB" id="A0AAF0IBM2"/>
<evidence type="ECO:0000313" key="2">
    <source>
        <dbReference type="EMBL" id="WEU40883.1"/>
    </source>
</evidence>
<dbReference type="CDD" id="cd19100">
    <property type="entry name" value="AKR_unchar"/>
    <property type="match status" value="1"/>
</dbReference>
<sequence length="334" mass="37672">MLKRILGRTGLTVSVIGFGGIPIQRVSVEDAVRIIRRALQLGVNFIDTARVYTDSELKIGLALKNYDNKCVVASKSRALTKLEMENDIKLSLSNLNLKQIHLYQLHNVSDFESYNRALQPDGAITALKEAQETGLIKYIGITSHVHALLKKVLDSGLFDTIQFPFNPLETDGLELIRLAKDYNIGTIIMKPLAGGAFYNAGAALKWILQHDVSVIIPGMDSIQQVEYNLSIIDSPLTAEELKALKQELKMIDKRVCRRCEYCQPCPQGIKIPVILLLDAYYQRYRLPGWAKERYKSLVDVTPEKCTECGLCEEKCPYKLPIRKLIREAHRRLAS</sequence>
<dbReference type="PROSITE" id="PS00198">
    <property type="entry name" value="4FE4S_FER_1"/>
    <property type="match status" value="1"/>
</dbReference>
<dbReference type="InterPro" id="IPR053135">
    <property type="entry name" value="AKR2_Oxidoreductase"/>
</dbReference>
<dbReference type="GO" id="GO:0016491">
    <property type="term" value="F:oxidoreductase activity"/>
    <property type="evidence" value="ECO:0007669"/>
    <property type="project" value="UniProtKB-ARBA"/>
</dbReference>
<dbReference type="EMBL" id="CP091871">
    <property type="protein sequence ID" value="WEU40883.1"/>
    <property type="molecule type" value="Genomic_DNA"/>
</dbReference>
<dbReference type="Gene3D" id="3.20.20.100">
    <property type="entry name" value="NADP-dependent oxidoreductase domain"/>
    <property type="match status" value="1"/>
</dbReference>
<reference evidence="2" key="2">
    <citation type="journal article" date="2022" name="Nat. Microbiol.">
        <title>A closed Candidatus Odinarchaeum chromosome exposes Asgard archaeal viruses.</title>
        <authorList>
            <person name="Tamarit D."/>
            <person name="Caceres E.F."/>
            <person name="Krupovic M."/>
            <person name="Nijland R."/>
            <person name="Eme L."/>
            <person name="Robinson N.P."/>
            <person name="Ettema T.J.G."/>
        </authorList>
    </citation>
    <scope>NUCLEOTIDE SEQUENCE</scope>
    <source>
        <strain evidence="2">LCB_4</strain>
    </source>
</reference>
<evidence type="ECO:0000313" key="3">
    <source>
        <dbReference type="Proteomes" id="UP000186851"/>
    </source>
</evidence>
<accession>A0AAF0IBM2</accession>
<dbReference type="InterPro" id="IPR023210">
    <property type="entry name" value="NADP_OxRdtase_dom"/>
</dbReference>
<dbReference type="Gene3D" id="3.30.70.20">
    <property type="match status" value="1"/>
</dbReference>
<dbReference type="Pfam" id="PF13534">
    <property type="entry name" value="Fer4_17"/>
    <property type="match status" value="1"/>
</dbReference>
<feature type="domain" description="4Fe-4S ferredoxin-type" evidence="1">
    <location>
        <begin position="296"/>
        <end position="325"/>
    </location>
</feature>